<gene>
    <name evidence="3" type="ORF">HER39_19790</name>
</gene>
<feature type="non-terminal residue" evidence="3">
    <location>
        <position position="85"/>
    </location>
</feature>
<feature type="transmembrane region" description="Helical" evidence="2">
    <location>
        <begin position="37"/>
        <end position="58"/>
    </location>
</feature>
<feature type="region of interest" description="Disordered" evidence="1">
    <location>
        <begin position="1"/>
        <end position="25"/>
    </location>
</feature>
<protein>
    <submittedName>
        <fullName evidence="3">Uncharacterized protein</fullName>
    </submittedName>
</protein>
<evidence type="ECO:0000313" key="3">
    <source>
        <dbReference type="EMBL" id="NKX52773.1"/>
    </source>
</evidence>
<reference evidence="3 4" key="1">
    <citation type="submission" date="2020-04" db="EMBL/GenBank/DDBJ databases">
        <authorList>
            <person name="Liu S."/>
        </authorList>
    </citation>
    <scope>NUCLEOTIDE SEQUENCE [LARGE SCALE GENOMIC DNA]</scope>
    <source>
        <strain evidence="3 4">CGMCC 1.15091</strain>
    </source>
</reference>
<keyword evidence="2" id="KW-1133">Transmembrane helix</keyword>
<feature type="compositionally biased region" description="Basic and acidic residues" evidence="1">
    <location>
        <begin position="1"/>
        <end position="13"/>
    </location>
</feature>
<organism evidence="3 4">
    <name type="scientific">Arthrobacter deserti</name>
    <dbReference type="NCBI Taxonomy" id="1742687"/>
    <lineage>
        <taxon>Bacteria</taxon>
        <taxon>Bacillati</taxon>
        <taxon>Actinomycetota</taxon>
        <taxon>Actinomycetes</taxon>
        <taxon>Micrococcales</taxon>
        <taxon>Micrococcaceae</taxon>
        <taxon>Arthrobacter</taxon>
    </lineage>
</organism>
<evidence type="ECO:0000313" key="4">
    <source>
        <dbReference type="Proteomes" id="UP000523795"/>
    </source>
</evidence>
<name>A0ABX1JUX2_9MICC</name>
<dbReference type="EMBL" id="JAAZSR010000727">
    <property type="protein sequence ID" value="NKX52773.1"/>
    <property type="molecule type" value="Genomic_DNA"/>
</dbReference>
<sequence>MDGRNNSRLREAAMRNPLRSSGGMHEAGRFRRGIAEFLRLPLLIIFAFCSAGVIVSVLDAAGGGQAPLRSVAAAMVPGEGSVDFV</sequence>
<keyword evidence="4" id="KW-1185">Reference proteome</keyword>
<keyword evidence="2" id="KW-0472">Membrane</keyword>
<evidence type="ECO:0000256" key="2">
    <source>
        <dbReference type="SAM" id="Phobius"/>
    </source>
</evidence>
<evidence type="ECO:0000256" key="1">
    <source>
        <dbReference type="SAM" id="MobiDB-lite"/>
    </source>
</evidence>
<proteinExistence type="predicted"/>
<keyword evidence="2" id="KW-0812">Transmembrane</keyword>
<dbReference type="Proteomes" id="UP000523795">
    <property type="component" value="Unassembled WGS sequence"/>
</dbReference>
<comment type="caution">
    <text evidence="3">The sequence shown here is derived from an EMBL/GenBank/DDBJ whole genome shotgun (WGS) entry which is preliminary data.</text>
</comment>
<accession>A0ABX1JUX2</accession>